<name>A0A545VD99_9HYPO</name>
<dbReference type="EMBL" id="SPUK01000002">
    <property type="protein sequence ID" value="TQV99702.1"/>
    <property type="molecule type" value="Genomic_DNA"/>
</dbReference>
<gene>
    <name evidence="1" type="ORF">IF1G_01917</name>
</gene>
<sequence>MTRSVNNIERVCSIFNSHGSHRKREINQCEYKIETSHHRKECRKWEQDYYLPSVTKQLAMDYADGIKIPPGEQCSRIVLKSGDEVSSRDPTTPIPQGLYALLF</sequence>
<evidence type="ECO:0000313" key="2">
    <source>
        <dbReference type="Proteomes" id="UP000315783"/>
    </source>
</evidence>
<evidence type="ECO:0000313" key="1">
    <source>
        <dbReference type="EMBL" id="TQV99702.1"/>
    </source>
</evidence>
<dbReference type="Proteomes" id="UP000315783">
    <property type="component" value="Unassembled WGS sequence"/>
</dbReference>
<dbReference type="AlphaFoldDB" id="A0A545VD99"/>
<protein>
    <submittedName>
        <fullName evidence="1">Uncharacterized protein</fullName>
    </submittedName>
</protein>
<organism evidence="1 2">
    <name type="scientific">Cordyceps javanica</name>
    <dbReference type="NCBI Taxonomy" id="43265"/>
    <lineage>
        <taxon>Eukaryota</taxon>
        <taxon>Fungi</taxon>
        <taxon>Dikarya</taxon>
        <taxon>Ascomycota</taxon>
        <taxon>Pezizomycotina</taxon>
        <taxon>Sordariomycetes</taxon>
        <taxon>Hypocreomycetidae</taxon>
        <taxon>Hypocreales</taxon>
        <taxon>Cordycipitaceae</taxon>
        <taxon>Cordyceps</taxon>
    </lineage>
</organism>
<accession>A0A545VD99</accession>
<reference evidence="1 2" key="1">
    <citation type="journal article" date="2019" name="Appl. Microbiol. Biotechnol.">
        <title>Genome sequence of Isaria javanica and comparative genome analysis insights into family S53 peptidase evolution in fungal entomopathogens.</title>
        <authorList>
            <person name="Lin R."/>
            <person name="Zhang X."/>
            <person name="Xin B."/>
            <person name="Zou M."/>
            <person name="Gao Y."/>
            <person name="Qin F."/>
            <person name="Hu Q."/>
            <person name="Xie B."/>
            <person name="Cheng X."/>
        </authorList>
    </citation>
    <scope>NUCLEOTIDE SEQUENCE [LARGE SCALE GENOMIC DNA]</scope>
    <source>
        <strain evidence="1 2">IJ1G</strain>
    </source>
</reference>
<keyword evidence="2" id="KW-1185">Reference proteome</keyword>
<proteinExistence type="predicted"/>
<comment type="caution">
    <text evidence="1">The sequence shown here is derived from an EMBL/GenBank/DDBJ whole genome shotgun (WGS) entry which is preliminary data.</text>
</comment>